<proteinExistence type="predicted"/>
<accession>A0A1F6G5L7</accession>
<evidence type="ECO:0000313" key="1">
    <source>
        <dbReference type="EMBL" id="OGG93401.1"/>
    </source>
</evidence>
<gene>
    <name evidence="1" type="ORF">A2527_01660</name>
</gene>
<organism evidence="1 2">
    <name type="scientific">Candidatus Lambdaproteobacteria bacterium RIFOXYD2_FULL_50_16</name>
    <dbReference type="NCBI Taxonomy" id="1817772"/>
    <lineage>
        <taxon>Bacteria</taxon>
        <taxon>Pseudomonadati</taxon>
        <taxon>Pseudomonadota</taxon>
        <taxon>Candidatus Lambdaproteobacteria</taxon>
    </lineage>
</organism>
<dbReference type="EMBL" id="MFNE01000051">
    <property type="protein sequence ID" value="OGG93401.1"/>
    <property type="molecule type" value="Genomic_DNA"/>
</dbReference>
<dbReference type="STRING" id="1817772.A2527_01660"/>
<name>A0A1F6G5L7_9PROT</name>
<reference evidence="1 2" key="1">
    <citation type="journal article" date="2016" name="Nat. Commun.">
        <title>Thousands of microbial genomes shed light on interconnected biogeochemical processes in an aquifer system.</title>
        <authorList>
            <person name="Anantharaman K."/>
            <person name="Brown C.T."/>
            <person name="Hug L.A."/>
            <person name="Sharon I."/>
            <person name="Castelle C.J."/>
            <person name="Probst A.J."/>
            <person name="Thomas B.C."/>
            <person name="Singh A."/>
            <person name="Wilkins M.J."/>
            <person name="Karaoz U."/>
            <person name="Brodie E.L."/>
            <person name="Williams K.H."/>
            <person name="Hubbard S.S."/>
            <person name="Banfield J.F."/>
        </authorList>
    </citation>
    <scope>NUCLEOTIDE SEQUENCE [LARGE SCALE GENOMIC DNA]</scope>
</reference>
<sequence>MLEQKGLEAQKRVLTSQASFDGEGTWTLLKDADRIEIAKGKKLLIFDPKTDDPQVILDAAIGRSGNLRAPAMREGAVWYIGFHPDFF</sequence>
<protein>
    <submittedName>
        <fullName evidence="1">Uncharacterized protein</fullName>
    </submittedName>
</protein>
<evidence type="ECO:0000313" key="2">
    <source>
        <dbReference type="Proteomes" id="UP000178449"/>
    </source>
</evidence>
<dbReference type="AlphaFoldDB" id="A0A1F6G5L7"/>
<comment type="caution">
    <text evidence="1">The sequence shown here is derived from an EMBL/GenBank/DDBJ whole genome shotgun (WGS) entry which is preliminary data.</text>
</comment>
<dbReference type="Proteomes" id="UP000178449">
    <property type="component" value="Unassembled WGS sequence"/>
</dbReference>